<keyword evidence="9 11" id="KW-0408">Iron</keyword>
<dbReference type="PANTHER" id="PTHR11056">
    <property type="entry name" value="HOMOGENTISATE 1,2-DIOXYGENASE"/>
    <property type="match status" value="1"/>
</dbReference>
<dbReference type="CDD" id="cd07000">
    <property type="entry name" value="cupin_HGO_N"/>
    <property type="match status" value="1"/>
</dbReference>
<feature type="binding site" evidence="11">
    <location>
        <position position="443"/>
    </location>
    <ligand>
        <name>Fe cation</name>
        <dbReference type="ChEBI" id="CHEBI:24875"/>
    </ligand>
</feature>
<dbReference type="EMBL" id="QGMI01000530">
    <property type="protein sequence ID" value="TVY39362.1"/>
    <property type="molecule type" value="Genomic_DNA"/>
</dbReference>
<feature type="binding site" evidence="11">
    <location>
        <position position="473"/>
    </location>
    <ligand>
        <name>Fe cation</name>
        <dbReference type="ChEBI" id="CHEBI:24875"/>
    </ligand>
</feature>
<evidence type="ECO:0000256" key="1">
    <source>
        <dbReference type="ARBA" id="ARBA00001962"/>
    </source>
</evidence>
<dbReference type="GO" id="GO:0006572">
    <property type="term" value="P:L-tyrosine catabolic process"/>
    <property type="evidence" value="ECO:0007669"/>
    <property type="project" value="UniProtKB-KW"/>
</dbReference>
<dbReference type="InterPro" id="IPR011051">
    <property type="entry name" value="RmlC_Cupin_sf"/>
</dbReference>
<dbReference type="EC" id="1.13.11.5" evidence="4"/>
<feature type="compositionally biased region" description="Polar residues" evidence="12">
    <location>
        <begin position="37"/>
        <end position="49"/>
    </location>
</feature>
<evidence type="ECO:0000256" key="11">
    <source>
        <dbReference type="PIRSR" id="PIRSR605708-2"/>
    </source>
</evidence>
<organism evidence="15 16">
    <name type="scientific">Lachnellula occidentalis</name>
    <dbReference type="NCBI Taxonomy" id="215460"/>
    <lineage>
        <taxon>Eukaryota</taxon>
        <taxon>Fungi</taxon>
        <taxon>Dikarya</taxon>
        <taxon>Ascomycota</taxon>
        <taxon>Pezizomycotina</taxon>
        <taxon>Leotiomycetes</taxon>
        <taxon>Helotiales</taxon>
        <taxon>Lachnaceae</taxon>
        <taxon>Lachnellula</taxon>
    </lineage>
</organism>
<name>A0A8H8UC69_9HELO</name>
<feature type="region of interest" description="Disordered" evidence="12">
    <location>
        <begin position="37"/>
        <end position="67"/>
    </location>
</feature>
<evidence type="ECO:0000256" key="2">
    <source>
        <dbReference type="ARBA" id="ARBA00004704"/>
    </source>
</evidence>
<evidence type="ECO:0000313" key="15">
    <source>
        <dbReference type="EMBL" id="TVY39362.1"/>
    </source>
</evidence>
<keyword evidence="10" id="KW-0585">Phenylalanine catabolism</keyword>
<dbReference type="AlphaFoldDB" id="A0A8H8UC69"/>
<reference evidence="15 16" key="1">
    <citation type="submission" date="2018-05" db="EMBL/GenBank/DDBJ databases">
        <title>Genome sequencing and assembly of the regulated plant pathogen Lachnellula willkommii and related sister species for the development of diagnostic species identification markers.</title>
        <authorList>
            <person name="Giroux E."/>
            <person name="Bilodeau G."/>
        </authorList>
    </citation>
    <scope>NUCLEOTIDE SEQUENCE [LARGE SCALE GENOMIC DNA]</scope>
    <source>
        <strain evidence="15 16">CBS 160.35</strain>
    </source>
</reference>
<accession>A0A8H8UC69</accession>
<dbReference type="GO" id="GO:0006559">
    <property type="term" value="P:L-phenylalanine catabolic process"/>
    <property type="evidence" value="ECO:0007669"/>
    <property type="project" value="UniProtKB-UniPathway"/>
</dbReference>
<evidence type="ECO:0000256" key="5">
    <source>
        <dbReference type="ARBA" id="ARBA00022723"/>
    </source>
</evidence>
<evidence type="ECO:0000256" key="4">
    <source>
        <dbReference type="ARBA" id="ARBA00013127"/>
    </source>
</evidence>
<feature type="binding site" evidence="11">
    <location>
        <position position="437"/>
    </location>
    <ligand>
        <name>Fe cation</name>
        <dbReference type="ChEBI" id="CHEBI:24875"/>
    </ligand>
</feature>
<evidence type="ECO:0000256" key="6">
    <source>
        <dbReference type="ARBA" id="ARBA00022878"/>
    </source>
</evidence>
<comment type="pathway">
    <text evidence="2">Amino-acid degradation; L-phenylalanine degradation; acetoacetate and fumarate from L-phenylalanine: step 4/6.</text>
</comment>
<keyword evidence="6" id="KW-0828">Tyrosine catabolism</keyword>
<evidence type="ECO:0000259" key="14">
    <source>
        <dbReference type="Pfam" id="PF20510"/>
    </source>
</evidence>
<dbReference type="GO" id="GO:0046872">
    <property type="term" value="F:metal ion binding"/>
    <property type="evidence" value="ECO:0007669"/>
    <property type="project" value="UniProtKB-KW"/>
</dbReference>
<comment type="similarity">
    <text evidence="3">Belongs to the homogentisate dioxygenase family.</text>
</comment>
<keyword evidence="16" id="KW-1185">Reference proteome</keyword>
<evidence type="ECO:0000256" key="9">
    <source>
        <dbReference type="ARBA" id="ARBA00023004"/>
    </source>
</evidence>
<keyword evidence="5 11" id="KW-0479">Metal-binding</keyword>
<dbReference type="GO" id="GO:0005737">
    <property type="term" value="C:cytoplasm"/>
    <property type="evidence" value="ECO:0007669"/>
    <property type="project" value="TreeGrafter"/>
</dbReference>
<dbReference type="FunFam" id="2.60.120.10:FF:000034">
    <property type="entry name" value="Homogentisate 1,2-dioxygenase"/>
    <property type="match status" value="1"/>
</dbReference>
<dbReference type="InterPro" id="IPR046452">
    <property type="entry name" value="HgmA_N"/>
</dbReference>
<evidence type="ECO:0000313" key="16">
    <source>
        <dbReference type="Proteomes" id="UP000443090"/>
    </source>
</evidence>
<keyword evidence="7 15" id="KW-0223">Dioxygenase</keyword>
<keyword evidence="8" id="KW-0560">Oxidoreductase</keyword>
<dbReference type="InterPro" id="IPR046451">
    <property type="entry name" value="HgmA_C"/>
</dbReference>
<dbReference type="OrthoDB" id="1689029at2759"/>
<feature type="domain" description="Homogentisate 1,2-dioxygenase N-terminal" evidence="14">
    <location>
        <begin position="106"/>
        <end position="381"/>
    </location>
</feature>
<gene>
    <name evidence="15" type="primary">hgd_1</name>
    <name evidence="15" type="ORF">LOCC1_G004295</name>
</gene>
<feature type="binding site" evidence="11">
    <location>
        <position position="452"/>
    </location>
    <ligand>
        <name>homogentisate</name>
        <dbReference type="ChEBI" id="CHEBI:16169"/>
    </ligand>
</feature>
<dbReference type="InterPro" id="IPR005708">
    <property type="entry name" value="Homogentis_dOase"/>
</dbReference>
<evidence type="ECO:0000259" key="13">
    <source>
        <dbReference type="Pfam" id="PF04209"/>
    </source>
</evidence>
<evidence type="ECO:0000256" key="10">
    <source>
        <dbReference type="ARBA" id="ARBA00023232"/>
    </source>
</evidence>
<feature type="binding site" evidence="11">
    <location>
        <position position="473"/>
    </location>
    <ligand>
        <name>homogentisate</name>
        <dbReference type="ChEBI" id="CHEBI:16169"/>
    </ligand>
</feature>
<sequence length="562" mass="61753">MEADTPDIFITSRKIENNYCALYPDFDQYPSACSFSSSVSLDKNASSRKPNYRARDYGETPSPAPSIEKAGIEETPIHAKTEASTFGASAAGSFYTSPRPKDPYSYQTGFGNRFSSEAIPGALPPGGQNVPQKCPFDLYSEQLNGTSFISSRQTLQNVWMYRIRPTVAHYPLEPMDATPDLEACFSPQNPNIQYTSLAYCWGPLPMPSESEKVSFIEGMKTMGGHGDPTTKEGLAVHMYAANVSMSKTAFVNNDGDFLIIPQIGRLDIQTELGRMVVGVGEICVIQAGMRFSVSLPDGPVHGYIHEVFGSHFELPELGPIGSNGMAHQRDFEIPSASFDIDSSEWRIVHKLTGKLSSYIQNHTPFDVVAWHGNYAPYKYDLSKFVSIACGMKEQLDPTVYTVLTARSKIPGVSLSEFAVFTPKWLNTQDTFRPPYYHRNMATEIGGMIYGKYAGSVKEMGPGGLACENSYMAHGESYEAFKHATSTTLEPVLSGEGSLGFMLHLSSHFSITKFATDKHPDIKGQKPLSWDNVQGHFLDHLEEINELLITSGRPKLGGGAPVI</sequence>
<dbReference type="SUPFAM" id="SSF51182">
    <property type="entry name" value="RmlC-like cupins"/>
    <property type="match status" value="1"/>
</dbReference>
<evidence type="ECO:0000256" key="3">
    <source>
        <dbReference type="ARBA" id="ARBA00007757"/>
    </source>
</evidence>
<proteinExistence type="inferred from homology"/>
<dbReference type="InterPro" id="IPR014710">
    <property type="entry name" value="RmlC-like_jellyroll"/>
</dbReference>
<protein>
    <recommendedName>
        <fullName evidence="4">homogentisate 1,2-dioxygenase</fullName>
        <ecNumber evidence="4">1.13.11.5</ecNumber>
    </recommendedName>
</protein>
<feature type="domain" description="Homogentisate 1,2-dioxygenase C-terminal" evidence="13">
    <location>
        <begin position="383"/>
        <end position="534"/>
    </location>
</feature>
<dbReference type="UniPathway" id="UPA00139">
    <property type="reaction ID" value="UER00339"/>
</dbReference>
<dbReference type="PANTHER" id="PTHR11056:SF0">
    <property type="entry name" value="HOMOGENTISATE 1,2-DIOXYGENASE"/>
    <property type="match status" value="1"/>
</dbReference>
<evidence type="ECO:0000256" key="8">
    <source>
        <dbReference type="ARBA" id="ARBA00023002"/>
    </source>
</evidence>
<dbReference type="Pfam" id="PF04209">
    <property type="entry name" value="HgmA_C"/>
    <property type="match status" value="1"/>
</dbReference>
<evidence type="ECO:0000256" key="7">
    <source>
        <dbReference type="ARBA" id="ARBA00022964"/>
    </source>
</evidence>
<dbReference type="Proteomes" id="UP000443090">
    <property type="component" value="Unassembled WGS sequence"/>
</dbReference>
<evidence type="ECO:0000256" key="12">
    <source>
        <dbReference type="SAM" id="MobiDB-lite"/>
    </source>
</evidence>
<dbReference type="Pfam" id="PF20510">
    <property type="entry name" value="HgmA_N"/>
    <property type="match status" value="1"/>
</dbReference>
<comment type="cofactor">
    <cofactor evidence="1 11">
        <name>Fe cation</name>
        <dbReference type="ChEBI" id="CHEBI:24875"/>
    </cofactor>
</comment>
<dbReference type="GO" id="GO:0004411">
    <property type="term" value="F:homogentisate 1,2-dioxygenase activity"/>
    <property type="evidence" value="ECO:0007669"/>
    <property type="project" value="UniProtKB-EC"/>
</dbReference>
<dbReference type="Gene3D" id="2.60.120.10">
    <property type="entry name" value="Jelly Rolls"/>
    <property type="match status" value="1"/>
</dbReference>
<comment type="caution">
    <text evidence="15">The sequence shown here is derived from an EMBL/GenBank/DDBJ whole genome shotgun (WGS) entry which is preliminary data.</text>
</comment>